<evidence type="ECO:0000313" key="1">
    <source>
        <dbReference type="EMBL" id="AUV82243.1"/>
    </source>
</evidence>
<name>A0A2I8VJY3_9EURY</name>
<organism evidence="1 2">
    <name type="scientific">Salinigranum rubrum</name>
    <dbReference type="NCBI Taxonomy" id="755307"/>
    <lineage>
        <taxon>Archaea</taxon>
        <taxon>Methanobacteriati</taxon>
        <taxon>Methanobacteriota</taxon>
        <taxon>Stenosarchaea group</taxon>
        <taxon>Halobacteria</taxon>
        <taxon>Halobacteriales</taxon>
        <taxon>Haloferacaceae</taxon>
        <taxon>Salinigranum</taxon>
    </lineage>
</organism>
<dbReference type="RefSeq" id="WP_103425932.1">
    <property type="nucleotide sequence ID" value="NZ_CP026309.1"/>
</dbReference>
<reference evidence="1 2" key="1">
    <citation type="submission" date="2018-01" db="EMBL/GenBank/DDBJ databases">
        <title>Complete genome sequence of Salinigranum rubrum GX10T, an extremely halophilic archaeon isolated from a marine solar saltern.</title>
        <authorList>
            <person name="Han S."/>
        </authorList>
    </citation>
    <scope>NUCLEOTIDE SEQUENCE [LARGE SCALE GENOMIC DNA]</scope>
    <source>
        <strain evidence="1 2">GX10</strain>
    </source>
</reference>
<dbReference type="GeneID" id="35592789"/>
<keyword evidence="2" id="KW-1185">Reference proteome</keyword>
<dbReference type="OrthoDB" id="334908at2157"/>
<dbReference type="Proteomes" id="UP000236584">
    <property type="component" value="Chromosome"/>
</dbReference>
<gene>
    <name evidence="1" type="ORF">C2R22_11820</name>
</gene>
<proteinExistence type="predicted"/>
<accession>A0A2I8VJY3</accession>
<sequence length="68" mass="7878">MSNVTWSPLEAAYDDDNEKWYVLLYRVRETDAGDRHEFRTVRGDATTEFGITEHKEGERLNVTGGEEL</sequence>
<dbReference type="EMBL" id="CP026309">
    <property type="protein sequence ID" value="AUV82243.1"/>
    <property type="molecule type" value="Genomic_DNA"/>
</dbReference>
<dbReference type="AlphaFoldDB" id="A0A2I8VJY3"/>
<protein>
    <submittedName>
        <fullName evidence="1">Uncharacterized protein</fullName>
    </submittedName>
</protein>
<evidence type="ECO:0000313" key="2">
    <source>
        <dbReference type="Proteomes" id="UP000236584"/>
    </source>
</evidence>
<dbReference type="KEGG" id="srub:C2R22_11820"/>